<dbReference type="EMBL" id="WOCE01000016">
    <property type="protein sequence ID" value="KAE9597344.1"/>
    <property type="molecule type" value="Genomic_DNA"/>
</dbReference>
<reference evidence="4" key="1">
    <citation type="journal article" date="2020" name="Nat. Commun.">
        <title>Genome sequence of the cluster root forming white lupin.</title>
        <authorList>
            <person name="Hufnagel B."/>
            <person name="Marques A."/>
            <person name="Soriano A."/>
            <person name="Marques L."/>
            <person name="Divol F."/>
            <person name="Doumas P."/>
            <person name="Sallet E."/>
            <person name="Mancinotti D."/>
            <person name="Carrere S."/>
            <person name="Marande W."/>
            <person name="Arribat S."/>
            <person name="Keller J."/>
            <person name="Huneau C."/>
            <person name="Blein T."/>
            <person name="Aime D."/>
            <person name="Laguerre M."/>
            <person name="Taylor J."/>
            <person name="Schubert V."/>
            <person name="Nelson M."/>
            <person name="Geu-Flores F."/>
            <person name="Crespi M."/>
            <person name="Gallardo-Guerrero K."/>
            <person name="Delaux P.-M."/>
            <person name="Salse J."/>
            <person name="Berges H."/>
            <person name="Guyot R."/>
            <person name="Gouzy J."/>
            <person name="Peret B."/>
        </authorList>
    </citation>
    <scope>NUCLEOTIDE SEQUENCE [LARGE SCALE GENOMIC DNA]</scope>
    <source>
        <strain evidence="4">cv. Amiga</strain>
    </source>
</reference>
<dbReference type="OrthoDB" id="65569at2759"/>
<organism evidence="3 4">
    <name type="scientific">Lupinus albus</name>
    <name type="common">White lupine</name>
    <name type="synonym">Lupinus termis</name>
    <dbReference type="NCBI Taxonomy" id="3870"/>
    <lineage>
        <taxon>Eukaryota</taxon>
        <taxon>Viridiplantae</taxon>
        <taxon>Streptophyta</taxon>
        <taxon>Embryophyta</taxon>
        <taxon>Tracheophyta</taxon>
        <taxon>Spermatophyta</taxon>
        <taxon>Magnoliopsida</taxon>
        <taxon>eudicotyledons</taxon>
        <taxon>Gunneridae</taxon>
        <taxon>Pentapetalae</taxon>
        <taxon>rosids</taxon>
        <taxon>fabids</taxon>
        <taxon>Fabales</taxon>
        <taxon>Fabaceae</taxon>
        <taxon>Papilionoideae</taxon>
        <taxon>50 kb inversion clade</taxon>
        <taxon>genistoids sensu lato</taxon>
        <taxon>core genistoids</taxon>
        <taxon>Genisteae</taxon>
        <taxon>Lupinus</taxon>
    </lineage>
</organism>
<keyword evidence="1" id="KW-1133">Transmembrane helix</keyword>
<keyword evidence="2" id="KW-0732">Signal</keyword>
<sequence length="57" mass="6449">MTLKKRNIIINLILAVTILFQIQTCKSDINRADFPNGFTFGTASSAFQVSIYFLIIH</sequence>
<feature type="transmembrane region" description="Helical" evidence="1">
    <location>
        <begin position="37"/>
        <end position="56"/>
    </location>
</feature>
<evidence type="ECO:0000313" key="4">
    <source>
        <dbReference type="Proteomes" id="UP000447434"/>
    </source>
</evidence>
<keyword evidence="1" id="KW-0812">Transmembrane</keyword>
<dbReference type="Proteomes" id="UP000447434">
    <property type="component" value="Chromosome 16"/>
</dbReference>
<keyword evidence="1" id="KW-0472">Membrane</keyword>
<keyword evidence="4" id="KW-1185">Reference proteome</keyword>
<accession>A0A6A4P9G6</accession>
<dbReference type="AlphaFoldDB" id="A0A6A4P9G6"/>
<gene>
    <name evidence="3" type="ORF">Lalb_Chr16g0385551</name>
</gene>
<evidence type="ECO:0000256" key="1">
    <source>
        <dbReference type="SAM" id="Phobius"/>
    </source>
</evidence>
<comment type="caution">
    <text evidence="3">The sequence shown here is derived from an EMBL/GenBank/DDBJ whole genome shotgun (WGS) entry which is preliminary data.</text>
</comment>
<evidence type="ECO:0000256" key="2">
    <source>
        <dbReference type="SAM" id="SignalP"/>
    </source>
</evidence>
<proteinExistence type="predicted"/>
<feature type="signal peptide" evidence="2">
    <location>
        <begin position="1"/>
        <end position="27"/>
    </location>
</feature>
<evidence type="ECO:0000313" key="3">
    <source>
        <dbReference type="EMBL" id="KAE9597344.1"/>
    </source>
</evidence>
<feature type="chain" id="PRO_5025670863" evidence="2">
    <location>
        <begin position="28"/>
        <end position="57"/>
    </location>
</feature>
<protein>
    <submittedName>
        <fullName evidence="3">Putative beta-glucosidase</fullName>
    </submittedName>
</protein>
<name>A0A6A4P9G6_LUPAL</name>